<protein>
    <submittedName>
        <fullName evidence="1">Uncharacterized protein</fullName>
    </submittedName>
</protein>
<evidence type="ECO:0000313" key="1">
    <source>
        <dbReference type="EMBL" id="QEI05971.1"/>
    </source>
</evidence>
<dbReference type="Proteomes" id="UP000325161">
    <property type="component" value="Chromosome"/>
</dbReference>
<dbReference type="OrthoDB" id="9773429at2"/>
<gene>
    <name evidence="1" type="ORF">FXN63_09045</name>
</gene>
<dbReference type="KEGG" id="pacr:FXN63_09045"/>
<accession>A0A5C0AZF8</accession>
<name>A0A5C0AZF8_9BURK</name>
<evidence type="ECO:0000313" key="2">
    <source>
        <dbReference type="Proteomes" id="UP000325161"/>
    </source>
</evidence>
<organism evidence="1 2">
    <name type="scientific">Pigmentiphaga aceris</name>
    <dbReference type="NCBI Taxonomy" id="1940612"/>
    <lineage>
        <taxon>Bacteria</taxon>
        <taxon>Pseudomonadati</taxon>
        <taxon>Pseudomonadota</taxon>
        <taxon>Betaproteobacteria</taxon>
        <taxon>Burkholderiales</taxon>
        <taxon>Alcaligenaceae</taxon>
        <taxon>Pigmentiphaga</taxon>
    </lineage>
</organism>
<sequence length="73" mass="8190">MRQPLARLLAKSAANSACYALPAVANKTHLATAFDVHAIEHLRRRVRFLKGDRSQHQSVAKGVCNRLYLSFSR</sequence>
<dbReference type="EMBL" id="CP043046">
    <property type="protein sequence ID" value="QEI05971.1"/>
    <property type="molecule type" value="Genomic_DNA"/>
</dbReference>
<dbReference type="AlphaFoldDB" id="A0A5C0AZF8"/>
<proteinExistence type="predicted"/>
<reference evidence="1 2" key="1">
    <citation type="submission" date="2019-08" db="EMBL/GenBank/DDBJ databases">
        <title>Amphibian skin-associated Pigmentiphaga: genome sequence and occurrence across geography and hosts.</title>
        <authorList>
            <person name="Bletz M.C."/>
            <person name="Bunk B."/>
            <person name="Sproeer C."/>
            <person name="Biwer P."/>
            <person name="Reiter S."/>
            <person name="Rabemananjara F.C.E."/>
            <person name="Schulz S."/>
            <person name="Overmann J."/>
            <person name="Vences M."/>
        </authorList>
    </citation>
    <scope>NUCLEOTIDE SEQUENCE [LARGE SCALE GENOMIC DNA]</scope>
    <source>
        <strain evidence="1 2">Mada1488</strain>
    </source>
</reference>
<keyword evidence="2" id="KW-1185">Reference proteome</keyword>